<dbReference type="EMBL" id="UZAI01006039">
    <property type="protein sequence ID" value="VDO93410.1"/>
    <property type="molecule type" value="Genomic_DNA"/>
</dbReference>
<protein>
    <submittedName>
        <fullName evidence="1">Uncharacterized protein</fullName>
    </submittedName>
</protein>
<name>A0A183M4U0_9TREM</name>
<evidence type="ECO:0000313" key="1">
    <source>
        <dbReference type="EMBL" id="VDO93410.1"/>
    </source>
</evidence>
<dbReference type="AlphaFoldDB" id="A0A183M4U0"/>
<keyword evidence="2" id="KW-1185">Reference proteome</keyword>
<reference evidence="1 2" key="1">
    <citation type="submission" date="2018-11" db="EMBL/GenBank/DDBJ databases">
        <authorList>
            <consortium name="Pathogen Informatics"/>
        </authorList>
    </citation>
    <scope>NUCLEOTIDE SEQUENCE [LARGE SCALE GENOMIC DNA]</scope>
    <source>
        <strain evidence="1 2">Zambia</strain>
    </source>
</reference>
<evidence type="ECO:0000313" key="2">
    <source>
        <dbReference type="Proteomes" id="UP000277204"/>
    </source>
</evidence>
<proteinExistence type="predicted"/>
<gene>
    <name evidence="1" type="ORF">SMRZ_LOCUS11065</name>
</gene>
<dbReference type="Proteomes" id="UP000277204">
    <property type="component" value="Unassembled WGS sequence"/>
</dbReference>
<organism evidence="1 2">
    <name type="scientific">Schistosoma margrebowiei</name>
    <dbReference type="NCBI Taxonomy" id="48269"/>
    <lineage>
        <taxon>Eukaryota</taxon>
        <taxon>Metazoa</taxon>
        <taxon>Spiralia</taxon>
        <taxon>Lophotrochozoa</taxon>
        <taxon>Platyhelminthes</taxon>
        <taxon>Trematoda</taxon>
        <taxon>Digenea</taxon>
        <taxon>Strigeidida</taxon>
        <taxon>Schistosomatoidea</taxon>
        <taxon>Schistosomatidae</taxon>
        <taxon>Schistosoma</taxon>
    </lineage>
</organism>
<accession>A0A183M4U0</accession>
<sequence length="157" mass="17943">MGSSILREQMAYEPIVRHRPPWDCISSRCSTVLWIRPLGQRLGTESGRIVFQFWLSLFFYDLAVYLTPNWLTHDIKCPSVGTVDVKDNTSSLLSQSTTPSSENRHQNTFKSDLSLNHLFGELLAPETLTEIEEIRKLSYTLADQIIDQLIKTTCHVS</sequence>